<name>A0ABU0P1A2_STRRH</name>
<evidence type="ECO:0000313" key="3">
    <source>
        <dbReference type="Proteomes" id="UP001230654"/>
    </source>
</evidence>
<keyword evidence="3" id="KW-1185">Reference proteome</keyword>
<evidence type="ECO:0000256" key="1">
    <source>
        <dbReference type="SAM" id="Coils"/>
    </source>
</evidence>
<protein>
    <submittedName>
        <fullName evidence="2">Uncharacterized protein</fullName>
    </submittedName>
</protein>
<keyword evidence="1" id="KW-0175">Coiled coil</keyword>
<accession>A0ABU0P1A2</accession>
<dbReference type="EMBL" id="JAUSWV010000002">
    <property type="protein sequence ID" value="MDQ0584788.1"/>
    <property type="molecule type" value="Genomic_DNA"/>
</dbReference>
<gene>
    <name evidence="2" type="ORF">QF030_006966</name>
</gene>
<comment type="caution">
    <text evidence="2">The sequence shown here is derived from an EMBL/GenBank/DDBJ whole genome shotgun (WGS) entry which is preliminary data.</text>
</comment>
<dbReference type="RefSeq" id="WP_307166541.1">
    <property type="nucleotide sequence ID" value="NZ_JAUSWV010000002.1"/>
</dbReference>
<organism evidence="2 3">
    <name type="scientific">Streptomyces rishiriensis</name>
    <dbReference type="NCBI Taxonomy" id="68264"/>
    <lineage>
        <taxon>Bacteria</taxon>
        <taxon>Bacillati</taxon>
        <taxon>Actinomycetota</taxon>
        <taxon>Actinomycetes</taxon>
        <taxon>Kitasatosporales</taxon>
        <taxon>Streptomycetaceae</taxon>
        <taxon>Streptomyces</taxon>
    </lineage>
</organism>
<evidence type="ECO:0000313" key="2">
    <source>
        <dbReference type="EMBL" id="MDQ0584788.1"/>
    </source>
</evidence>
<reference evidence="2 3" key="1">
    <citation type="submission" date="2023-07" db="EMBL/GenBank/DDBJ databases">
        <title>Comparative genomics of wheat-associated soil bacteria to identify genetic determinants of phenazine resistance.</title>
        <authorList>
            <person name="Mouncey N."/>
        </authorList>
    </citation>
    <scope>NUCLEOTIDE SEQUENCE [LARGE SCALE GENOMIC DNA]</scope>
    <source>
        <strain evidence="2 3">B2I6</strain>
    </source>
</reference>
<feature type="coiled-coil region" evidence="1">
    <location>
        <begin position="44"/>
        <end position="96"/>
    </location>
</feature>
<proteinExistence type="predicted"/>
<sequence length="145" mass="15571">MVEELILAGGTTVVAAMATDSWTVARGGVARLFRRRGEDRQAAVEAQLDNNEALVARADDAERVRRSLLPVWMLELESLLGEYPDAADELRELTEEIKKRLPETRQPQVQNNVAKDNGQVFAALGGNVIVHSAPPGQAGGAGAAQ</sequence>
<dbReference type="Proteomes" id="UP001230654">
    <property type="component" value="Unassembled WGS sequence"/>
</dbReference>